<dbReference type="SUPFAM" id="SSF51695">
    <property type="entry name" value="PLC-like phosphodiesterases"/>
    <property type="match status" value="1"/>
</dbReference>
<dbReference type="PANTHER" id="PTHR46211:SF14">
    <property type="entry name" value="GLYCEROPHOSPHODIESTER PHOSPHODIESTERASE"/>
    <property type="match status" value="1"/>
</dbReference>
<feature type="domain" description="GP-PDE" evidence="1">
    <location>
        <begin position="1"/>
        <end position="212"/>
    </location>
</feature>
<dbReference type="GO" id="GO:0008081">
    <property type="term" value="F:phosphoric diester hydrolase activity"/>
    <property type="evidence" value="ECO:0007669"/>
    <property type="project" value="InterPro"/>
</dbReference>
<evidence type="ECO:0000313" key="2">
    <source>
        <dbReference type="EMBL" id="QHT38714.1"/>
    </source>
</evidence>
<dbReference type="InterPro" id="IPR030395">
    <property type="entry name" value="GP_PDE_dom"/>
</dbReference>
<proteinExistence type="predicted"/>
<sequence length="212" mass="24619">MLKIAHRGFSGKYGDNNLESFNQAIEHGFDMVELDIQMCKSGEIVVYHDRYIDNELIINLPISKIQSHGIITLETFFEHIKPSSIKLFLDIKDDYGICPILVDMLTTKFKQQEMENIFISSFHRDVMNQLKCMDLPAKLGFTTYNDFTILELKHLMKGLHYICIDWTVLNKERVGYLQSNGYMVFSCTCKNELILGHMKKFELDGIVTDILF</sequence>
<accession>A0A6C0FCH2</accession>
<dbReference type="PROSITE" id="PS51704">
    <property type="entry name" value="GP_PDE"/>
    <property type="match status" value="1"/>
</dbReference>
<dbReference type="AlphaFoldDB" id="A0A6C0FCH2"/>
<reference evidence="2" key="1">
    <citation type="journal article" date="2020" name="Nature">
        <title>Giant virus diversity and host interactions through global metagenomics.</title>
        <authorList>
            <person name="Schulz F."/>
            <person name="Roux S."/>
            <person name="Paez-Espino D."/>
            <person name="Jungbluth S."/>
            <person name="Walsh D.A."/>
            <person name="Denef V.J."/>
            <person name="McMahon K.D."/>
            <person name="Konstantinidis K.T."/>
            <person name="Eloe-Fadrosh E.A."/>
            <person name="Kyrpides N.C."/>
            <person name="Woyke T."/>
        </authorList>
    </citation>
    <scope>NUCLEOTIDE SEQUENCE</scope>
    <source>
        <strain evidence="2">GVMAG-S-ERX556106-38</strain>
    </source>
</reference>
<dbReference type="CDD" id="cd08556">
    <property type="entry name" value="GDPD"/>
    <property type="match status" value="1"/>
</dbReference>
<evidence type="ECO:0000259" key="1">
    <source>
        <dbReference type="PROSITE" id="PS51704"/>
    </source>
</evidence>
<dbReference type="Pfam" id="PF03009">
    <property type="entry name" value="GDPD"/>
    <property type="match status" value="1"/>
</dbReference>
<organism evidence="2">
    <name type="scientific">viral metagenome</name>
    <dbReference type="NCBI Taxonomy" id="1070528"/>
    <lineage>
        <taxon>unclassified sequences</taxon>
        <taxon>metagenomes</taxon>
        <taxon>organismal metagenomes</taxon>
    </lineage>
</organism>
<dbReference type="EMBL" id="MN738833">
    <property type="protein sequence ID" value="QHT38714.1"/>
    <property type="molecule type" value="Genomic_DNA"/>
</dbReference>
<dbReference type="GO" id="GO:0006629">
    <property type="term" value="P:lipid metabolic process"/>
    <property type="evidence" value="ECO:0007669"/>
    <property type="project" value="InterPro"/>
</dbReference>
<dbReference type="Gene3D" id="3.20.20.190">
    <property type="entry name" value="Phosphatidylinositol (PI) phosphodiesterase"/>
    <property type="match status" value="1"/>
</dbReference>
<dbReference type="PANTHER" id="PTHR46211">
    <property type="entry name" value="GLYCEROPHOSPHORYL DIESTER PHOSPHODIESTERASE"/>
    <property type="match status" value="1"/>
</dbReference>
<dbReference type="PROSITE" id="PS50007">
    <property type="entry name" value="PIPLC_X_DOMAIN"/>
    <property type="match status" value="1"/>
</dbReference>
<protein>
    <recommendedName>
        <fullName evidence="1">GP-PDE domain-containing protein</fullName>
    </recommendedName>
</protein>
<dbReference type="InterPro" id="IPR017946">
    <property type="entry name" value="PLC-like_Pdiesterase_TIM-brl"/>
</dbReference>
<name>A0A6C0FCH2_9ZZZZ</name>